<sequence length="141" mass="15064">MKKQDFWNGTVGIFYIGCFAALLIFIAYLLYGPGITITVPDFFGANGTTTESATLQAPLSGRSGRLFECEGGRALKAEFFEGTVNLALSDGRQIILPQTVAASGEVRYANPDGSFAFKNIENAILVEENGSVTYANCTAAM</sequence>
<evidence type="ECO:0000313" key="8">
    <source>
        <dbReference type="Proteomes" id="UP000178572"/>
    </source>
</evidence>
<accession>A0A1F6DZB7</accession>
<evidence type="ECO:0000259" key="6">
    <source>
        <dbReference type="Pfam" id="PF09864"/>
    </source>
</evidence>
<keyword evidence="5" id="KW-1133">Transmembrane helix</keyword>
<dbReference type="STRING" id="1798500.A3C21_03705"/>
<dbReference type="EMBL" id="MFLN01000038">
    <property type="protein sequence ID" value="OGG66785.1"/>
    <property type="molecule type" value="Genomic_DNA"/>
</dbReference>
<dbReference type="InterPro" id="IPR018660">
    <property type="entry name" value="MliC"/>
</dbReference>
<evidence type="ECO:0000256" key="1">
    <source>
        <dbReference type="ARBA" id="ARBA00022729"/>
    </source>
</evidence>
<dbReference type="SUPFAM" id="SSF141488">
    <property type="entry name" value="YdhA-like"/>
    <property type="match status" value="1"/>
</dbReference>
<gene>
    <name evidence="7" type="ORF">A3C21_03705</name>
</gene>
<keyword evidence="2 5" id="KW-0472">Membrane</keyword>
<dbReference type="InterPro" id="IPR036328">
    <property type="entry name" value="MliC_sf"/>
</dbReference>
<reference evidence="7 8" key="1">
    <citation type="journal article" date="2016" name="Nat. Commun.">
        <title>Thousands of microbial genomes shed light on interconnected biogeochemical processes in an aquifer system.</title>
        <authorList>
            <person name="Anantharaman K."/>
            <person name="Brown C.T."/>
            <person name="Hug L.A."/>
            <person name="Sharon I."/>
            <person name="Castelle C.J."/>
            <person name="Probst A.J."/>
            <person name="Thomas B.C."/>
            <person name="Singh A."/>
            <person name="Wilkins M.J."/>
            <person name="Karaoz U."/>
            <person name="Brodie E.L."/>
            <person name="Williams K.H."/>
            <person name="Hubbard S.S."/>
            <person name="Banfield J.F."/>
        </authorList>
    </citation>
    <scope>NUCLEOTIDE SEQUENCE [LARGE SCALE GENOMIC DNA]</scope>
</reference>
<protein>
    <recommendedName>
        <fullName evidence="6">C-type lysozyme inhibitor domain-containing protein</fullName>
    </recommendedName>
</protein>
<evidence type="ECO:0000256" key="5">
    <source>
        <dbReference type="SAM" id="Phobius"/>
    </source>
</evidence>
<feature type="domain" description="C-type lysozyme inhibitor" evidence="6">
    <location>
        <begin position="67"/>
        <end position="114"/>
    </location>
</feature>
<keyword evidence="5" id="KW-0812">Transmembrane</keyword>
<dbReference type="Proteomes" id="UP000178572">
    <property type="component" value="Unassembled WGS sequence"/>
</dbReference>
<keyword evidence="3" id="KW-0564">Palmitate</keyword>
<keyword evidence="1" id="KW-0732">Signal</keyword>
<name>A0A1F6DZB7_9BACT</name>
<evidence type="ECO:0000256" key="3">
    <source>
        <dbReference type="ARBA" id="ARBA00023139"/>
    </source>
</evidence>
<comment type="caution">
    <text evidence="7">The sequence shown here is derived from an EMBL/GenBank/DDBJ whole genome shotgun (WGS) entry which is preliminary data.</text>
</comment>
<organism evidence="7 8">
    <name type="scientific">Candidatus Kaiserbacteria bacterium RIFCSPHIGHO2_02_FULL_59_21</name>
    <dbReference type="NCBI Taxonomy" id="1798500"/>
    <lineage>
        <taxon>Bacteria</taxon>
        <taxon>Candidatus Kaiseribacteriota</taxon>
    </lineage>
</organism>
<evidence type="ECO:0000313" key="7">
    <source>
        <dbReference type="EMBL" id="OGG66785.1"/>
    </source>
</evidence>
<evidence type="ECO:0000256" key="4">
    <source>
        <dbReference type="ARBA" id="ARBA00023288"/>
    </source>
</evidence>
<keyword evidence="4" id="KW-0449">Lipoprotein</keyword>
<dbReference type="Pfam" id="PF09864">
    <property type="entry name" value="MliC"/>
    <property type="match status" value="1"/>
</dbReference>
<dbReference type="Gene3D" id="2.40.128.200">
    <property type="match status" value="1"/>
</dbReference>
<dbReference type="AlphaFoldDB" id="A0A1F6DZB7"/>
<feature type="transmembrane region" description="Helical" evidence="5">
    <location>
        <begin position="12"/>
        <end position="31"/>
    </location>
</feature>
<evidence type="ECO:0000256" key="2">
    <source>
        <dbReference type="ARBA" id="ARBA00023136"/>
    </source>
</evidence>
<proteinExistence type="predicted"/>